<dbReference type="RefSeq" id="WP_040775294.1">
    <property type="nucleotide sequence ID" value="NZ_QRCM01000001.1"/>
</dbReference>
<dbReference type="Proteomes" id="UP000471120">
    <property type="component" value="Unassembled WGS sequence"/>
</dbReference>
<name>A0A6P2CCM0_9NOCA</name>
<protein>
    <recommendedName>
        <fullName evidence="3">MobA protein</fullName>
    </recommendedName>
</protein>
<evidence type="ECO:0000313" key="2">
    <source>
        <dbReference type="Proteomes" id="UP000471120"/>
    </source>
</evidence>
<comment type="caution">
    <text evidence="1">The sequence shown here is derived from an EMBL/GenBank/DDBJ whole genome shotgun (WGS) entry which is preliminary data.</text>
</comment>
<dbReference type="AlphaFoldDB" id="A0A6P2CCM0"/>
<gene>
    <name evidence="1" type="ORF">DW322_03345</name>
</gene>
<dbReference type="EMBL" id="QRCM01000001">
    <property type="protein sequence ID" value="TXG89441.1"/>
    <property type="molecule type" value="Genomic_DNA"/>
</dbReference>
<reference evidence="1 2" key="1">
    <citation type="submission" date="2018-07" db="EMBL/GenBank/DDBJ databases">
        <title>Genome sequence of Rhodococcus rhodnii ATCC 35071 from Rhodnius prolixus.</title>
        <authorList>
            <person name="Patel V."/>
            <person name="Vogel K.J."/>
        </authorList>
    </citation>
    <scope>NUCLEOTIDE SEQUENCE [LARGE SCALE GENOMIC DNA]</scope>
    <source>
        <strain evidence="1 2">ATCC 35071</strain>
    </source>
</reference>
<accession>A0A6P2CCM0</accession>
<evidence type="ECO:0008006" key="3">
    <source>
        <dbReference type="Google" id="ProtNLM"/>
    </source>
</evidence>
<evidence type="ECO:0000313" key="1">
    <source>
        <dbReference type="EMBL" id="TXG89441.1"/>
    </source>
</evidence>
<sequence>MTMDQLFGEEPEQWGLRGDPYVWAAIREHLAGLPLPDDDATLEETLLDAFTTVVGADLRTELADEVYRTEFAHGGMSSGHVCIPVWRDRLIPLLVSRGKKA</sequence>
<proteinExistence type="predicted"/>
<organism evidence="1 2">
    <name type="scientific">Rhodococcus rhodnii</name>
    <dbReference type="NCBI Taxonomy" id="38312"/>
    <lineage>
        <taxon>Bacteria</taxon>
        <taxon>Bacillati</taxon>
        <taxon>Actinomycetota</taxon>
        <taxon>Actinomycetes</taxon>
        <taxon>Mycobacteriales</taxon>
        <taxon>Nocardiaceae</taxon>
        <taxon>Rhodococcus</taxon>
    </lineage>
</organism>